<evidence type="ECO:0000256" key="7">
    <source>
        <dbReference type="ARBA" id="ARBA00023054"/>
    </source>
</evidence>
<evidence type="ECO:0000256" key="3">
    <source>
        <dbReference type="ARBA" id="ARBA00022490"/>
    </source>
</evidence>
<dbReference type="SUPFAM" id="SSF48452">
    <property type="entry name" value="TPR-like"/>
    <property type="match status" value="1"/>
</dbReference>
<feature type="repeat" description="TPR" evidence="10">
    <location>
        <begin position="163"/>
        <end position="196"/>
    </location>
</feature>
<keyword evidence="6 10" id="KW-0802">TPR repeat</keyword>
<proteinExistence type="inferred from homology"/>
<keyword evidence="4" id="KW-0493">Microtubule</keyword>
<evidence type="ECO:0000256" key="6">
    <source>
        <dbReference type="ARBA" id="ARBA00022803"/>
    </source>
</evidence>
<keyword evidence="9" id="KW-0206">Cytoskeleton</keyword>
<dbReference type="PANTHER" id="PTHR45783">
    <property type="entry name" value="KINESIN LIGHT CHAIN"/>
    <property type="match status" value="1"/>
</dbReference>
<keyword evidence="7" id="KW-0175">Coiled coil</keyword>
<evidence type="ECO:0000313" key="12">
    <source>
        <dbReference type="Proteomes" id="UP001250932"/>
    </source>
</evidence>
<evidence type="ECO:0000256" key="4">
    <source>
        <dbReference type="ARBA" id="ARBA00022701"/>
    </source>
</evidence>
<evidence type="ECO:0000256" key="2">
    <source>
        <dbReference type="ARBA" id="ARBA00009622"/>
    </source>
</evidence>
<comment type="subcellular location">
    <subcellularLocation>
        <location evidence="1">Cytoplasm</location>
        <location evidence="1">Cytoskeleton</location>
    </subcellularLocation>
</comment>
<evidence type="ECO:0000256" key="1">
    <source>
        <dbReference type="ARBA" id="ARBA00004245"/>
    </source>
</evidence>
<dbReference type="PANTHER" id="PTHR45783:SF3">
    <property type="entry name" value="KINESIN LIGHT CHAIN"/>
    <property type="match status" value="1"/>
</dbReference>
<accession>A0ABU3K4R9</accession>
<dbReference type="SMART" id="SM00028">
    <property type="entry name" value="TPR"/>
    <property type="match status" value="4"/>
</dbReference>
<gene>
    <name evidence="11" type="ORF">PPG34_03480</name>
</gene>
<evidence type="ECO:0000256" key="5">
    <source>
        <dbReference type="ARBA" id="ARBA00022737"/>
    </source>
</evidence>
<comment type="caution">
    <text evidence="11">The sequence shown here is derived from an EMBL/GenBank/DDBJ whole genome shotgun (WGS) entry which is preliminary data.</text>
</comment>
<evidence type="ECO:0000256" key="8">
    <source>
        <dbReference type="ARBA" id="ARBA00023175"/>
    </source>
</evidence>
<dbReference type="Proteomes" id="UP001250932">
    <property type="component" value="Unassembled WGS sequence"/>
</dbReference>
<comment type="similarity">
    <text evidence="2">Belongs to the kinesin light chain family.</text>
</comment>
<evidence type="ECO:0000256" key="9">
    <source>
        <dbReference type="ARBA" id="ARBA00023212"/>
    </source>
</evidence>
<evidence type="ECO:0000313" key="11">
    <source>
        <dbReference type="EMBL" id="MDT7041395.1"/>
    </source>
</evidence>
<dbReference type="RefSeq" id="WP_313831749.1">
    <property type="nucleotide sequence ID" value="NZ_JAQOUE010000001.1"/>
</dbReference>
<keyword evidence="8" id="KW-0505">Motor protein</keyword>
<evidence type="ECO:0000256" key="10">
    <source>
        <dbReference type="PROSITE-ProRule" id="PRU00339"/>
    </source>
</evidence>
<name>A0ABU3K4R9_9BACT</name>
<keyword evidence="12" id="KW-1185">Reference proteome</keyword>
<keyword evidence="3" id="KW-0963">Cytoplasm</keyword>
<dbReference type="Gene3D" id="1.25.40.10">
    <property type="entry name" value="Tetratricopeptide repeat domain"/>
    <property type="match status" value="1"/>
</dbReference>
<keyword evidence="5" id="KW-0677">Repeat</keyword>
<organism evidence="11 12">
    <name type="scientific">Candidatus Nitronereus thalassa</name>
    <dbReference type="NCBI Taxonomy" id="3020898"/>
    <lineage>
        <taxon>Bacteria</taxon>
        <taxon>Pseudomonadati</taxon>
        <taxon>Nitrospirota</taxon>
        <taxon>Nitrospiria</taxon>
        <taxon>Nitrospirales</taxon>
        <taxon>Nitrospiraceae</taxon>
        <taxon>Candidatus Nitronereus</taxon>
    </lineage>
</organism>
<protein>
    <submittedName>
        <fullName evidence="11">Tetratricopeptide repeat protein</fullName>
    </submittedName>
</protein>
<dbReference type="InterPro" id="IPR002151">
    <property type="entry name" value="Kinesin_light"/>
</dbReference>
<sequence>MTDWRQRTPTIVTPYFLRLIFLLLMFYPAPGIAETESWETLNTAGMLAYQEKDFITAKELFERALQTLERGERPDPHAATTFNNLGAVHERLGEYEQAELRYRNSLAVIEIIQGPDHPDIAMGLNNLASMYFSLQAFEKAEPLWQRALTISEKILGDRHPHLVQPLVTLGMVTQAQGKFDQAEPLYLRAIRITEHALNPQHPRLIPLYERYATLLHQAGRPEEAGVIGQKIESLRTANANTSDHQ</sequence>
<dbReference type="PROSITE" id="PS50005">
    <property type="entry name" value="TPR"/>
    <property type="match status" value="1"/>
</dbReference>
<dbReference type="InterPro" id="IPR011990">
    <property type="entry name" value="TPR-like_helical_dom_sf"/>
</dbReference>
<reference evidence="11 12" key="1">
    <citation type="journal article" date="2023" name="ISME J.">
        <title>Cultivation and genomic characterization of novel and ubiquitous marine nitrite-oxidizing bacteria from the Nitrospirales.</title>
        <authorList>
            <person name="Mueller A.J."/>
            <person name="Daebeler A."/>
            <person name="Herbold C.W."/>
            <person name="Kirkegaard R.H."/>
            <person name="Daims H."/>
        </authorList>
    </citation>
    <scope>NUCLEOTIDE SEQUENCE [LARGE SCALE GENOMIC DNA]</scope>
    <source>
        <strain evidence="11 12">EB</strain>
    </source>
</reference>
<dbReference type="Pfam" id="PF13424">
    <property type="entry name" value="TPR_12"/>
    <property type="match status" value="2"/>
</dbReference>
<dbReference type="InterPro" id="IPR019734">
    <property type="entry name" value="TPR_rpt"/>
</dbReference>
<dbReference type="EMBL" id="JAQOUE010000001">
    <property type="protein sequence ID" value="MDT7041395.1"/>
    <property type="molecule type" value="Genomic_DNA"/>
</dbReference>